<protein>
    <submittedName>
        <fullName evidence="2">Uncharacterized protein</fullName>
    </submittedName>
</protein>
<proteinExistence type="predicted"/>
<organism evidence="2 3">
    <name type="scientific">Leptospira interrogans serovar Copenhageni str. LT2050</name>
    <dbReference type="NCBI Taxonomy" id="1001598"/>
    <lineage>
        <taxon>Bacteria</taxon>
        <taxon>Pseudomonadati</taxon>
        <taxon>Spirochaetota</taxon>
        <taxon>Spirochaetia</taxon>
        <taxon>Leptospirales</taxon>
        <taxon>Leptospiraceae</taxon>
        <taxon>Leptospira</taxon>
    </lineage>
</organism>
<reference evidence="2 3" key="1">
    <citation type="submission" date="2013-02" db="EMBL/GenBank/DDBJ databases">
        <authorList>
            <person name="Harkins D.M."/>
            <person name="Durkin A.S."/>
            <person name="Brinkac L.M."/>
            <person name="Haft D.H."/>
            <person name="Selengut J.D."/>
            <person name="Sanka R."/>
            <person name="DePew J."/>
            <person name="Purushe J."/>
            <person name="Tulsiani S.M."/>
            <person name="Graham G.C."/>
            <person name="Burns M.-A."/>
            <person name="Dohnt M.F."/>
            <person name="Smythe L.D."/>
            <person name="McKay D.B."/>
            <person name="Craig S.B."/>
            <person name="Vinetz J.M."/>
            <person name="Sutton G.G."/>
            <person name="Nierman W.C."/>
            <person name="Fouts D.E."/>
        </authorList>
    </citation>
    <scope>NUCLEOTIDE SEQUENCE [LARGE SCALE GENOMIC DNA]</scope>
    <source>
        <strain evidence="2 3">LT2050</strain>
    </source>
</reference>
<feature type="transmembrane region" description="Helical" evidence="1">
    <location>
        <begin position="110"/>
        <end position="130"/>
    </location>
</feature>
<sequence>MDLSRENGLFSWLDTTFTSNAEQKLIALLDLEDSSSYNNRENVLLRQSIVRSISEKTLAIPKILRLASYLKENQDVFQARTKTETKSIRDENTSKFWESYPWLKKIYRPITILVLAFIPANVFLGVPFPASVLF</sequence>
<evidence type="ECO:0000256" key="1">
    <source>
        <dbReference type="SAM" id="Phobius"/>
    </source>
</evidence>
<accession>M3HV52</accession>
<dbReference type="AlphaFoldDB" id="M3HV52"/>
<keyword evidence="1" id="KW-1133">Transmembrane helix</keyword>
<keyword evidence="1" id="KW-0472">Membrane</keyword>
<name>M3HV52_LEPIT</name>
<comment type="caution">
    <text evidence="2">The sequence shown here is derived from an EMBL/GenBank/DDBJ whole genome shotgun (WGS) entry which is preliminary data.</text>
</comment>
<evidence type="ECO:0000313" key="3">
    <source>
        <dbReference type="Proteomes" id="UP000011778"/>
    </source>
</evidence>
<gene>
    <name evidence="2" type="ORF">LEP1GSC150_0344</name>
</gene>
<keyword evidence="1" id="KW-0812">Transmembrane</keyword>
<evidence type="ECO:0000313" key="2">
    <source>
        <dbReference type="EMBL" id="EMG21776.1"/>
    </source>
</evidence>
<dbReference type="Proteomes" id="UP000011778">
    <property type="component" value="Unassembled WGS sequence"/>
</dbReference>
<dbReference type="EMBL" id="AFMD02000273">
    <property type="protein sequence ID" value="EMG21776.1"/>
    <property type="molecule type" value="Genomic_DNA"/>
</dbReference>